<name>A0ABN2MX90_9MICO</name>
<accession>A0ABN2MX90</accession>
<organism evidence="3 4">
    <name type="scientific">Agromyces salentinus</name>
    <dbReference type="NCBI Taxonomy" id="269421"/>
    <lineage>
        <taxon>Bacteria</taxon>
        <taxon>Bacillati</taxon>
        <taxon>Actinomycetota</taxon>
        <taxon>Actinomycetes</taxon>
        <taxon>Micrococcales</taxon>
        <taxon>Microbacteriaceae</taxon>
        <taxon>Agromyces</taxon>
    </lineage>
</organism>
<comment type="caution">
    <text evidence="3">The sequence shown here is derived from an EMBL/GenBank/DDBJ whole genome shotgun (WGS) entry which is preliminary data.</text>
</comment>
<keyword evidence="4" id="KW-1185">Reference proteome</keyword>
<feature type="compositionally biased region" description="Polar residues" evidence="1">
    <location>
        <begin position="39"/>
        <end position="57"/>
    </location>
</feature>
<dbReference type="Proteomes" id="UP001501746">
    <property type="component" value="Unassembled WGS sequence"/>
</dbReference>
<evidence type="ECO:0000313" key="3">
    <source>
        <dbReference type="EMBL" id="GAA1841358.1"/>
    </source>
</evidence>
<dbReference type="PROSITE" id="PS51257">
    <property type="entry name" value="PROKAR_LIPOPROTEIN"/>
    <property type="match status" value="1"/>
</dbReference>
<feature type="chain" id="PRO_5046333282" description="Iron ABC transporter ATP-binding protein" evidence="2">
    <location>
        <begin position="36"/>
        <end position="214"/>
    </location>
</feature>
<protein>
    <recommendedName>
        <fullName evidence="5">Iron ABC transporter ATP-binding protein</fullName>
    </recommendedName>
</protein>
<sequence length="214" mass="21422">MPRPALLGSGRPLRPVAAAVVLVAASAVLFSGCTAGDPQPTSTAAPQPGTPGSTEGAQTPAPVPTETAEPAVPFEISCDALLTADQLYAFNPNFGADPAHVPAARPVVAVVEEQAGTACGYLNQTSAEVIEVAVATPSAAALVTLANDAAATSSAVPTYGTPPDVTGFFTRSGEHGQVQVFSGPYWVVLDSTAIFEPGDAQTLVADVLANLPAS</sequence>
<keyword evidence="2" id="KW-0732">Signal</keyword>
<dbReference type="EMBL" id="BAAANK010000008">
    <property type="protein sequence ID" value="GAA1841358.1"/>
    <property type="molecule type" value="Genomic_DNA"/>
</dbReference>
<evidence type="ECO:0000256" key="1">
    <source>
        <dbReference type="SAM" id="MobiDB-lite"/>
    </source>
</evidence>
<gene>
    <name evidence="3" type="ORF">GCM10009750_29480</name>
</gene>
<reference evidence="3 4" key="1">
    <citation type="journal article" date="2019" name="Int. J. Syst. Evol. Microbiol.">
        <title>The Global Catalogue of Microorganisms (GCM) 10K type strain sequencing project: providing services to taxonomists for standard genome sequencing and annotation.</title>
        <authorList>
            <consortium name="The Broad Institute Genomics Platform"/>
            <consortium name="The Broad Institute Genome Sequencing Center for Infectious Disease"/>
            <person name="Wu L."/>
            <person name="Ma J."/>
        </authorList>
    </citation>
    <scope>NUCLEOTIDE SEQUENCE [LARGE SCALE GENOMIC DNA]</scope>
    <source>
        <strain evidence="3 4">JCM 14323</strain>
    </source>
</reference>
<dbReference type="RefSeq" id="WP_170296972.1">
    <property type="nucleotide sequence ID" value="NZ_BAAANK010000008.1"/>
</dbReference>
<evidence type="ECO:0000313" key="4">
    <source>
        <dbReference type="Proteomes" id="UP001501746"/>
    </source>
</evidence>
<feature type="region of interest" description="Disordered" evidence="1">
    <location>
        <begin position="36"/>
        <end position="67"/>
    </location>
</feature>
<evidence type="ECO:0000256" key="2">
    <source>
        <dbReference type="SAM" id="SignalP"/>
    </source>
</evidence>
<evidence type="ECO:0008006" key="5">
    <source>
        <dbReference type="Google" id="ProtNLM"/>
    </source>
</evidence>
<proteinExistence type="predicted"/>
<feature type="signal peptide" evidence="2">
    <location>
        <begin position="1"/>
        <end position="35"/>
    </location>
</feature>